<keyword evidence="7" id="KW-0408">Iron</keyword>
<dbReference type="Pfam" id="PF00067">
    <property type="entry name" value="p450"/>
    <property type="match status" value="1"/>
</dbReference>
<keyword evidence="5" id="KW-0479">Metal-binding</keyword>
<dbReference type="PANTHER" id="PTHR24305:SF29">
    <property type="entry name" value="BENZOATE-PARA-HYDROXYLASE"/>
    <property type="match status" value="1"/>
</dbReference>
<gene>
    <name evidence="10" type="ORF">RDB_LOCUS84790</name>
</gene>
<dbReference type="InterPro" id="IPR036396">
    <property type="entry name" value="Cyt_P450_sf"/>
</dbReference>
<keyword evidence="6" id="KW-0560">Oxidoreductase</keyword>
<reference evidence="10" key="1">
    <citation type="submission" date="2021-01" db="EMBL/GenBank/DDBJ databases">
        <authorList>
            <person name="Kaushik A."/>
        </authorList>
    </citation>
    <scope>NUCLEOTIDE SEQUENCE</scope>
    <source>
        <strain evidence="10">AG1-1B</strain>
    </source>
</reference>
<evidence type="ECO:0000256" key="2">
    <source>
        <dbReference type="ARBA" id="ARBA00005179"/>
    </source>
</evidence>
<dbReference type="InterPro" id="IPR050121">
    <property type="entry name" value="Cytochrome_P450_monoxygenase"/>
</dbReference>
<sequence length="488" mass="53914">MFVETTLSSSTHYYAAAGALLIAYYLTPYFLDPHDYRRRFSGPWLASFSGSWLANSASSGRHYQRLLQLHDKYGKFVRIGPNHISIADADALEVVYGHSSGTLKSGFYDAFRNGEADIFNTREKAIHTIKRKRIANIFSAQNVVAFEPRVRAHIERFCAQLDMRCKQALAGISGFNWVAKDGRAVINSPPQFAYLTFDIISDLALGLPFGMIEGQKDSTPTLLSVASKKNVQGMTPIRFIAEGGKAAMALGSYPSWAQKLLLFGTPWHIPEMLLRRNFLNTTKAAVDARVARIENEGQEHKEGGVDLLDKLFEVKNVDGSPLTREEIDSEALVTLGAGSDTTANSLAAMSYYIAANPDIKRKLQQELDLIDMDSYEDVADLDKDQSENTIPSFEKVKNLPYLNACVKETLRLYSTVGAGLPRVVPAGKTLVVAGHTFNAGSVISIASYCTNRSSVWGSDADVYRPERWTEDKSGSLNKYFVAFSTGPR</sequence>
<dbReference type="InterPro" id="IPR001128">
    <property type="entry name" value="Cyt_P450"/>
</dbReference>
<keyword evidence="4" id="KW-0349">Heme</keyword>
<keyword evidence="9" id="KW-1133">Transmembrane helix</keyword>
<dbReference type="EMBL" id="CAJMWQ010001631">
    <property type="protein sequence ID" value="CAE6457480.1"/>
    <property type="molecule type" value="Genomic_DNA"/>
</dbReference>
<dbReference type="PRINTS" id="PR00463">
    <property type="entry name" value="EP450I"/>
</dbReference>
<evidence type="ECO:0000313" key="10">
    <source>
        <dbReference type="EMBL" id="CAE6457480.1"/>
    </source>
</evidence>
<evidence type="ECO:0000256" key="7">
    <source>
        <dbReference type="ARBA" id="ARBA00023004"/>
    </source>
</evidence>
<dbReference type="PANTHER" id="PTHR24305">
    <property type="entry name" value="CYTOCHROME P450"/>
    <property type="match status" value="1"/>
</dbReference>
<dbReference type="Gene3D" id="1.10.630.10">
    <property type="entry name" value="Cytochrome P450"/>
    <property type="match status" value="1"/>
</dbReference>
<keyword evidence="8" id="KW-0503">Monooxygenase</keyword>
<proteinExistence type="inferred from homology"/>
<evidence type="ECO:0000256" key="9">
    <source>
        <dbReference type="SAM" id="Phobius"/>
    </source>
</evidence>
<comment type="caution">
    <text evidence="10">The sequence shown here is derived from an EMBL/GenBank/DDBJ whole genome shotgun (WGS) entry which is preliminary data.</text>
</comment>
<dbReference type="SUPFAM" id="SSF48264">
    <property type="entry name" value="Cytochrome P450"/>
    <property type="match status" value="1"/>
</dbReference>
<dbReference type="PRINTS" id="PR00385">
    <property type="entry name" value="P450"/>
</dbReference>
<evidence type="ECO:0000256" key="8">
    <source>
        <dbReference type="ARBA" id="ARBA00023033"/>
    </source>
</evidence>
<comment type="similarity">
    <text evidence="3">Belongs to the cytochrome P450 family.</text>
</comment>
<evidence type="ECO:0000256" key="4">
    <source>
        <dbReference type="ARBA" id="ARBA00022617"/>
    </source>
</evidence>
<evidence type="ECO:0000313" key="11">
    <source>
        <dbReference type="Proteomes" id="UP000663826"/>
    </source>
</evidence>
<organism evidence="10 11">
    <name type="scientific">Rhizoctonia solani</name>
    <dbReference type="NCBI Taxonomy" id="456999"/>
    <lineage>
        <taxon>Eukaryota</taxon>
        <taxon>Fungi</taxon>
        <taxon>Dikarya</taxon>
        <taxon>Basidiomycota</taxon>
        <taxon>Agaricomycotina</taxon>
        <taxon>Agaricomycetes</taxon>
        <taxon>Cantharellales</taxon>
        <taxon>Ceratobasidiaceae</taxon>
        <taxon>Rhizoctonia</taxon>
    </lineage>
</organism>
<protein>
    <recommendedName>
        <fullName evidence="12">Benzoate 4-monooxygenase</fullName>
    </recommendedName>
</protein>
<comment type="pathway">
    <text evidence="2">Secondary metabolite biosynthesis.</text>
</comment>
<dbReference type="GO" id="GO:0020037">
    <property type="term" value="F:heme binding"/>
    <property type="evidence" value="ECO:0007669"/>
    <property type="project" value="InterPro"/>
</dbReference>
<dbReference type="GO" id="GO:0004497">
    <property type="term" value="F:monooxygenase activity"/>
    <property type="evidence" value="ECO:0007669"/>
    <property type="project" value="UniProtKB-KW"/>
</dbReference>
<accession>A0A8H3BJS7</accession>
<dbReference type="Proteomes" id="UP000663826">
    <property type="component" value="Unassembled WGS sequence"/>
</dbReference>
<keyword evidence="9" id="KW-0812">Transmembrane</keyword>
<keyword evidence="9" id="KW-0472">Membrane</keyword>
<dbReference type="GO" id="GO:0016705">
    <property type="term" value="F:oxidoreductase activity, acting on paired donors, with incorporation or reduction of molecular oxygen"/>
    <property type="evidence" value="ECO:0007669"/>
    <property type="project" value="InterPro"/>
</dbReference>
<dbReference type="AlphaFoldDB" id="A0A8H3BJS7"/>
<evidence type="ECO:0008006" key="12">
    <source>
        <dbReference type="Google" id="ProtNLM"/>
    </source>
</evidence>
<name>A0A8H3BJS7_9AGAM</name>
<evidence type="ECO:0000256" key="1">
    <source>
        <dbReference type="ARBA" id="ARBA00001971"/>
    </source>
</evidence>
<evidence type="ECO:0000256" key="5">
    <source>
        <dbReference type="ARBA" id="ARBA00022723"/>
    </source>
</evidence>
<feature type="transmembrane region" description="Helical" evidence="9">
    <location>
        <begin position="12"/>
        <end position="31"/>
    </location>
</feature>
<comment type="cofactor">
    <cofactor evidence="1">
        <name>heme</name>
        <dbReference type="ChEBI" id="CHEBI:30413"/>
    </cofactor>
</comment>
<dbReference type="GO" id="GO:0005506">
    <property type="term" value="F:iron ion binding"/>
    <property type="evidence" value="ECO:0007669"/>
    <property type="project" value="InterPro"/>
</dbReference>
<dbReference type="InterPro" id="IPR002401">
    <property type="entry name" value="Cyt_P450_E_grp-I"/>
</dbReference>
<evidence type="ECO:0000256" key="3">
    <source>
        <dbReference type="ARBA" id="ARBA00010617"/>
    </source>
</evidence>
<evidence type="ECO:0000256" key="6">
    <source>
        <dbReference type="ARBA" id="ARBA00023002"/>
    </source>
</evidence>